<feature type="binding site" evidence="1">
    <location>
        <position position="38"/>
    </location>
    <ligand>
        <name>Zn(2+)</name>
        <dbReference type="ChEBI" id="CHEBI:29105"/>
    </ligand>
</feature>
<dbReference type="SUPFAM" id="SSF57716">
    <property type="entry name" value="Glucocorticoid receptor-like (DNA-binding domain)"/>
    <property type="match status" value="1"/>
</dbReference>
<protein>
    <submittedName>
        <fullName evidence="3">ClpX C4-type zinc finger protein</fullName>
    </submittedName>
</protein>
<proteinExistence type="inferred from homology"/>
<dbReference type="EMBL" id="JBFALK010000015">
    <property type="protein sequence ID" value="MEV0972269.1"/>
    <property type="molecule type" value="Genomic_DNA"/>
</dbReference>
<dbReference type="PROSITE" id="PS51902">
    <property type="entry name" value="CLPX_ZB"/>
    <property type="match status" value="1"/>
</dbReference>
<keyword evidence="1" id="KW-0479">Metal-binding</keyword>
<dbReference type="InterPro" id="IPR010603">
    <property type="entry name" value="Znf_CppX_C4"/>
</dbReference>
<comment type="caution">
    <text evidence="3">The sequence shown here is derived from an EMBL/GenBank/DDBJ whole genome shotgun (WGS) entry which is preliminary data.</text>
</comment>
<name>A0ABV3GKY9_MICGL</name>
<dbReference type="InterPro" id="IPR038366">
    <property type="entry name" value="Znf_CppX_C4_sf"/>
</dbReference>
<dbReference type="RefSeq" id="WP_061254680.1">
    <property type="nucleotide sequence ID" value="NZ_JBFALK010000015.1"/>
</dbReference>
<accession>A0ABV3GKY9</accession>
<reference evidence="3 4" key="1">
    <citation type="submission" date="2024-06" db="EMBL/GenBank/DDBJ databases">
        <title>The Natural Products Discovery Center: Release of the First 8490 Sequenced Strains for Exploring Actinobacteria Biosynthetic Diversity.</title>
        <authorList>
            <person name="Kalkreuter E."/>
            <person name="Kautsar S.A."/>
            <person name="Yang D."/>
            <person name="Bader C.D."/>
            <person name="Teijaro C.N."/>
            <person name="Fluegel L."/>
            <person name="Davis C.M."/>
            <person name="Simpson J.R."/>
            <person name="Lauterbach L."/>
            <person name="Steele A.D."/>
            <person name="Gui C."/>
            <person name="Meng S."/>
            <person name="Li G."/>
            <person name="Viehrig K."/>
            <person name="Ye F."/>
            <person name="Su P."/>
            <person name="Kiefer A.F."/>
            <person name="Nichols A."/>
            <person name="Cepeda A.J."/>
            <person name="Yan W."/>
            <person name="Fan B."/>
            <person name="Jiang Y."/>
            <person name="Adhikari A."/>
            <person name="Zheng C.-J."/>
            <person name="Schuster L."/>
            <person name="Cowan T.M."/>
            <person name="Smanski M.J."/>
            <person name="Chevrette M.G."/>
            <person name="De Carvalho L.P.S."/>
            <person name="Shen B."/>
        </authorList>
    </citation>
    <scope>NUCLEOTIDE SEQUENCE [LARGE SCALE GENOMIC DNA]</scope>
    <source>
        <strain evidence="3 4">NPDC050100</strain>
    </source>
</reference>
<dbReference type="Proteomes" id="UP001551675">
    <property type="component" value="Unassembled WGS sequence"/>
</dbReference>
<dbReference type="SMART" id="SM00994">
    <property type="entry name" value="zf-C4_ClpX"/>
    <property type="match status" value="1"/>
</dbReference>
<evidence type="ECO:0000256" key="1">
    <source>
        <dbReference type="PROSITE-ProRule" id="PRU01250"/>
    </source>
</evidence>
<feature type="binding site" evidence="1">
    <location>
        <position position="13"/>
    </location>
    <ligand>
        <name>Zn(2+)</name>
        <dbReference type="ChEBI" id="CHEBI:29105"/>
    </ligand>
</feature>
<gene>
    <name evidence="3" type="ORF">AB0I59_27025</name>
</gene>
<keyword evidence="4" id="KW-1185">Reference proteome</keyword>
<dbReference type="InterPro" id="IPR059188">
    <property type="entry name" value="Znf_CLPX-like"/>
</dbReference>
<sequence length="131" mass="14131">MPAPSLADEKIHCSFCAKSKTEVERVIAGAGVYICNECVHLCTLILDTPAAPSTAPSDASAATTEIPWPDTMTDEQILDLLPRVASVSAQVDASLQVWVTRLRDRGVTWARIGAALGMTRQSAWERFSGEE</sequence>
<evidence type="ECO:0000313" key="4">
    <source>
        <dbReference type="Proteomes" id="UP001551675"/>
    </source>
</evidence>
<feature type="binding site" evidence="1">
    <location>
        <position position="16"/>
    </location>
    <ligand>
        <name>Zn(2+)</name>
        <dbReference type="ChEBI" id="CHEBI:29105"/>
    </ligand>
</feature>
<feature type="domain" description="ClpX-type ZB" evidence="2">
    <location>
        <begin position="1"/>
        <end position="54"/>
    </location>
</feature>
<keyword evidence="1" id="KW-0143">Chaperone</keyword>
<dbReference type="Gene3D" id="6.20.220.10">
    <property type="entry name" value="ClpX chaperone, C4-type zinc finger domain"/>
    <property type="match status" value="1"/>
</dbReference>
<feature type="binding site" evidence="1">
    <location>
        <position position="35"/>
    </location>
    <ligand>
        <name>Zn(2+)</name>
        <dbReference type="ChEBI" id="CHEBI:29105"/>
    </ligand>
</feature>
<organism evidence="3 4">
    <name type="scientific">Microtetraspora glauca</name>
    <dbReference type="NCBI Taxonomy" id="1996"/>
    <lineage>
        <taxon>Bacteria</taxon>
        <taxon>Bacillati</taxon>
        <taxon>Actinomycetota</taxon>
        <taxon>Actinomycetes</taxon>
        <taxon>Streptosporangiales</taxon>
        <taxon>Streptosporangiaceae</taxon>
        <taxon>Microtetraspora</taxon>
    </lineage>
</organism>
<dbReference type="Pfam" id="PF06689">
    <property type="entry name" value="zf-C4_ClpX"/>
    <property type="match status" value="1"/>
</dbReference>
<evidence type="ECO:0000259" key="2">
    <source>
        <dbReference type="PROSITE" id="PS51902"/>
    </source>
</evidence>
<keyword evidence="1" id="KW-0862">Zinc</keyword>
<comment type="similarity">
    <text evidence="1">Belongs to the ClpX chaperone family.</text>
</comment>
<evidence type="ECO:0000313" key="3">
    <source>
        <dbReference type="EMBL" id="MEV0972269.1"/>
    </source>
</evidence>